<evidence type="ECO:0000313" key="2">
    <source>
        <dbReference type="Proteomes" id="UP001060085"/>
    </source>
</evidence>
<keyword evidence="2" id="KW-1185">Reference proteome</keyword>
<accession>A0ACC0CGH1</accession>
<evidence type="ECO:0000313" key="1">
    <source>
        <dbReference type="EMBL" id="KAI5683894.1"/>
    </source>
</evidence>
<dbReference type="Proteomes" id="UP001060085">
    <property type="component" value="Linkage Group LG01"/>
</dbReference>
<name>A0ACC0CGH1_CATRO</name>
<sequence length="1128" mass="126569">MVRSQQIPVPVHPGPIDKSLLTRQAEHRSGLIWEGDEEATFRALTFRRCDSAFWMAYPRAHSRVLELIDVAGFGGVSRGAGHLQVDHSLVTALIERWRPETHTFHLPFGEATITLQDIAVLWGLRVDGEPIIGTRFQRSCSQWQDKCEQLLGFRPDASAFSGNRVLKHVLEDKLLADLPDDASDEHFAQRARTFILLLLGGLLFSSHSGRYLPLRYLLHLEDLQISGSLSWGTAVLAHLYRCLCDASLGVNREACGPMILLQIWAWERLPILRPAIQPRDVLPHLAPYAARWDMPHDCHRLPTHVLVSCRDQIDALHGCDQFVWTPYDEHAMQSLPQQYLQGSDIWQARVPLICWEIVEEYLPDRVMRQFGMEQLIPEDCDTRADLHDMDSRAGSGTEWSTRHAEHISRWNARRDKIHIGTPSFDVRIPRPDYMDWYLLRTRLLIGNPALRQGWQQGYQSAGSGSIMLTSTVRQAMSLAQGAIPNADSRSRAVFESIRDLCSLTMTAVGSPSSLDMTRSMYSRTAALDRSKRRPRDKIAGRAQPGVRRGGRRRLAERALGAVALVVPDGAAQLVVEPVPVEQDIDAVAEGQMQDRDAVVEEQMQYRDAVAEEQLQYRNAVAAEQMQDRDAIAAEQMVDVDMVEQARTSDTVDSESQLPVECITQEEPPEQTEELPEPTVEPPEQRVEPPEQTGEPPEQTGEPLEPLGEDELMIPLCSVDGQVEGQPQIPILWPSDGAITLAWVTELMQAFEWGSKAVLPSEFPSLLPVEVFDQLISSATEILHKEPNCLRIDDRLGSMTQVVVVGDVHGQLHDVLFVLREAGYPGDNRCFVFNGDYVDRGAWGLETLLLLLAWKVLLPHRVFLLRGNHESKYCTSVYGFEKEVLVKYGDKGNHVYQRCLECFEGLPLASIIAGRVYTAHGGLFRSIPATSYKRKKIHRVNLETESTSLSLGSLEELAKAKRAVLDPPSEGQNLIPGDVLWSDPSLKPGLSPNKERGIGLLWGPDCTEDFLKKSGLKLIIRSHEGPDARKKRPDLKDMDEGYTIDHVVDSGNLITVFSAPDYPQFQATKDRYRNKGAYIVLGPPDFDTPVFHSFEAVLPRPQVNPYYDYEACSTGSKEELDVKPMVETA</sequence>
<organism evidence="1 2">
    <name type="scientific">Catharanthus roseus</name>
    <name type="common">Madagascar periwinkle</name>
    <name type="synonym">Vinca rosea</name>
    <dbReference type="NCBI Taxonomy" id="4058"/>
    <lineage>
        <taxon>Eukaryota</taxon>
        <taxon>Viridiplantae</taxon>
        <taxon>Streptophyta</taxon>
        <taxon>Embryophyta</taxon>
        <taxon>Tracheophyta</taxon>
        <taxon>Spermatophyta</taxon>
        <taxon>Magnoliopsida</taxon>
        <taxon>eudicotyledons</taxon>
        <taxon>Gunneridae</taxon>
        <taxon>Pentapetalae</taxon>
        <taxon>asterids</taxon>
        <taxon>lamiids</taxon>
        <taxon>Gentianales</taxon>
        <taxon>Apocynaceae</taxon>
        <taxon>Rauvolfioideae</taxon>
        <taxon>Vinceae</taxon>
        <taxon>Catharanthinae</taxon>
        <taxon>Catharanthus</taxon>
    </lineage>
</organism>
<comment type="caution">
    <text evidence="1">The sequence shown here is derived from an EMBL/GenBank/DDBJ whole genome shotgun (WGS) entry which is preliminary data.</text>
</comment>
<gene>
    <name evidence="1" type="ORF">M9H77_05122</name>
</gene>
<dbReference type="EMBL" id="CM044701">
    <property type="protein sequence ID" value="KAI5683894.1"/>
    <property type="molecule type" value="Genomic_DNA"/>
</dbReference>
<reference evidence="2" key="1">
    <citation type="journal article" date="2023" name="Nat. Plants">
        <title>Single-cell RNA sequencing provides a high-resolution roadmap for understanding the multicellular compartmentation of specialized metabolism.</title>
        <authorList>
            <person name="Sun S."/>
            <person name="Shen X."/>
            <person name="Li Y."/>
            <person name="Li Y."/>
            <person name="Wang S."/>
            <person name="Li R."/>
            <person name="Zhang H."/>
            <person name="Shen G."/>
            <person name="Guo B."/>
            <person name="Wei J."/>
            <person name="Xu J."/>
            <person name="St-Pierre B."/>
            <person name="Chen S."/>
            <person name="Sun C."/>
        </authorList>
    </citation>
    <scope>NUCLEOTIDE SEQUENCE [LARGE SCALE GENOMIC DNA]</scope>
</reference>
<proteinExistence type="predicted"/>
<protein>
    <submittedName>
        <fullName evidence="1">Uncharacterized protein</fullName>
    </submittedName>
</protein>